<accession>A0AA37VFL8</accession>
<feature type="compositionally biased region" description="Low complexity" evidence="1">
    <location>
        <begin position="123"/>
        <end position="141"/>
    </location>
</feature>
<gene>
    <name evidence="3" type="ORF">rosag_35870</name>
</gene>
<dbReference type="EMBL" id="BRXS01000005">
    <property type="protein sequence ID" value="GLC27074.1"/>
    <property type="molecule type" value="Genomic_DNA"/>
</dbReference>
<feature type="region of interest" description="Disordered" evidence="1">
    <location>
        <begin position="123"/>
        <end position="192"/>
    </location>
</feature>
<evidence type="ECO:0000313" key="3">
    <source>
        <dbReference type="EMBL" id="GLC27074.1"/>
    </source>
</evidence>
<evidence type="ECO:0000256" key="1">
    <source>
        <dbReference type="SAM" id="MobiDB-lite"/>
    </source>
</evidence>
<organism evidence="3 4">
    <name type="scientific">Roseisolibacter agri</name>
    <dbReference type="NCBI Taxonomy" id="2014610"/>
    <lineage>
        <taxon>Bacteria</taxon>
        <taxon>Pseudomonadati</taxon>
        <taxon>Gemmatimonadota</taxon>
        <taxon>Gemmatimonadia</taxon>
        <taxon>Gemmatimonadales</taxon>
        <taxon>Gemmatimonadaceae</taxon>
        <taxon>Roseisolibacter</taxon>
    </lineage>
</organism>
<dbReference type="AlphaFoldDB" id="A0AA37VFL8"/>
<name>A0AA37VFL8_9BACT</name>
<evidence type="ECO:0000259" key="2">
    <source>
        <dbReference type="Pfam" id="PF12773"/>
    </source>
</evidence>
<dbReference type="SUPFAM" id="SSF161187">
    <property type="entry name" value="YfgJ-like"/>
    <property type="match status" value="1"/>
</dbReference>
<keyword evidence="4" id="KW-1185">Reference proteome</keyword>
<dbReference type="Proteomes" id="UP001161325">
    <property type="component" value="Unassembled WGS sequence"/>
</dbReference>
<dbReference type="InterPro" id="IPR025874">
    <property type="entry name" value="DZR"/>
</dbReference>
<proteinExistence type="predicted"/>
<protein>
    <recommendedName>
        <fullName evidence="2">DZANK-type domain-containing protein</fullName>
    </recommendedName>
</protein>
<comment type="caution">
    <text evidence="3">The sequence shown here is derived from an EMBL/GenBank/DDBJ whole genome shotgun (WGS) entry which is preliminary data.</text>
</comment>
<evidence type="ECO:0000313" key="4">
    <source>
        <dbReference type="Proteomes" id="UP001161325"/>
    </source>
</evidence>
<sequence length="260" mass="27334">MVYSAAPPTGAPMDDLDRLYRLLVDTLRAEAPHLLRQRFTVGDLAQQLVPYRLHRRTLGFDSIQQYEHALLRLVSGERGYLASEAVVRDAARQALSGPQPDADALRRFADAPAALAPEPLRAILGDLPPDQASQPAAQHAPSPAPTPSMPAMPASSHLAGTPAAASLPADRPVAHAPAPVSDQPPPMPFPTRPATPVVGGRCPYCGQALPEGRAVTFCPYCGQNVTVVRCPACSTELEAGWRFCVTCGRAMDGAGAGPAG</sequence>
<dbReference type="Pfam" id="PF12773">
    <property type="entry name" value="DZR"/>
    <property type="match status" value="1"/>
</dbReference>
<feature type="compositionally biased region" description="Pro residues" evidence="1">
    <location>
        <begin position="182"/>
        <end position="192"/>
    </location>
</feature>
<feature type="domain" description="DZANK-type" evidence="2">
    <location>
        <begin position="202"/>
        <end position="248"/>
    </location>
</feature>
<reference evidence="3" key="1">
    <citation type="submission" date="2022-08" db="EMBL/GenBank/DDBJ databases">
        <title>Draft genome sequencing of Roseisolibacter agri AW1220.</title>
        <authorList>
            <person name="Tobiishi Y."/>
            <person name="Tonouchi A."/>
        </authorList>
    </citation>
    <scope>NUCLEOTIDE SEQUENCE</scope>
    <source>
        <strain evidence="3">AW1220</strain>
    </source>
</reference>